<gene>
    <name evidence="2" type="ORF">CBF37_04455</name>
</gene>
<comment type="caution">
    <text evidence="2">The sequence shown here is derived from an EMBL/GenBank/DDBJ whole genome shotgun (WGS) entry which is preliminary data.</text>
</comment>
<sequence>MTRKKYWLVFAGKTLLYAAILVGLIYLYHYSHVGGGTFIYNQF</sequence>
<keyword evidence="1" id="KW-1133">Transmembrane helix</keyword>
<dbReference type="Proteomes" id="UP000287857">
    <property type="component" value="Unassembled WGS sequence"/>
</dbReference>
<keyword evidence="1" id="KW-0812">Transmembrane</keyword>
<dbReference type="EMBL" id="NGJS01000004">
    <property type="protein sequence ID" value="RST99617.1"/>
    <property type="molecule type" value="Genomic_DNA"/>
</dbReference>
<protein>
    <submittedName>
        <fullName evidence="2">Teichoic acid D-Ala incorporation-associated protein DltX</fullName>
    </submittedName>
</protein>
<accession>A0A430A025</accession>
<evidence type="ECO:0000313" key="3">
    <source>
        <dbReference type="Proteomes" id="UP000287857"/>
    </source>
</evidence>
<reference evidence="2 3" key="1">
    <citation type="submission" date="2017-05" db="EMBL/GenBank/DDBJ databases">
        <title>Vagococcus spp. assemblies.</title>
        <authorList>
            <person name="Gulvik C.A."/>
        </authorList>
    </citation>
    <scope>NUCLEOTIDE SEQUENCE [LARGE SCALE GENOMIC DNA]</scope>
    <source>
        <strain evidence="2 3">SS1995</strain>
    </source>
</reference>
<dbReference type="RefSeq" id="WP_125983558.1">
    <property type="nucleotide sequence ID" value="NZ_NGJS01000004.1"/>
</dbReference>
<keyword evidence="1" id="KW-0472">Membrane</keyword>
<organism evidence="2 3">
    <name type="scientific">Vagococcus vulneris</name>
    <dbReference type="NCBI Taxonomy" id="1977869"/>
    <lineage>
        <taxon>Bacteria</taxon>
        <taxon>Bacillati</taxon>
        <taxon>Bacillota</taxon>
        <taxon>Bacilli</taxon>
        <taxon>Lactobacillales</taxon>
        <taxon>Enterococcaceae</taxon>
        <taxon>Vagococcus</taxon>
    </lineage>
</organism>
<keyword evidence="3" id="KW-1185">Reference proteome</keyword>
<proteinExistence type="predicted"/>
<dbReference type="Pfam" id="PF12459">
    <property type="entry name" value="DltX"/>
    <property type="match status" value="1"/>
</dbReference>
<dbReference type="InterPro" id="IPR021008">
    <property type="entry name" value="DltX"/>
</dbReference>
<evidence type="ECO:0000313" key="2">
    <source>
        <dbReference type="EMBL" id="RST99617.1"/>
    </source>
</evidence>
<evidence type="ECO:0000256" key="1">
    <source>
        <dbReference type="SAM" id="Phobius"/>
    </source>
</evidence>
<dbReference type="OrthoDB" id="2243021at2"/>
<dbReference type="AlphaFoldDB" id="A0A430A025"/>
<name>A0A430A025_9ENTE</name>
<feature type="transmembrane region" description="Helical" evidence="1">
    <location>
        <begin position="7"/>
        <end position="28"/>
    </location>
</feature>